<evidence type="ECO:0000313" key="3">
    <source>
        <dbReference type="Proteomes" id="UP000178270"/>
    </source>
</evidence>
<sequence length="110" mass="11316">MSSPLDILNSVQGQTGAPESAGFTGIGQGLAIAFNVVMGIGIGIGFASLAYAFILYILSQGDPKAVQRAFNAVTWSIIAICVTIGSWLAKNLALNALGVTDSSLINIPNF</sequence>
<reference evidence="2 3" key="1">
    <citation type="journal article" date="2016" name="Nat. Commun.">
        <title>Thousands of microbial genomes shed light on interconnected biogeochemical processes in an aquifer system.</title>
        <authorList>
            <person name="Anantharaman K."/>
            <person name="Brown C.T."/>
            <person name="Hug L.A."/>
            <person name="Sharon I."/>
            <person name="Castelle C.J."/>
            <person name="Probst A.J."/>
            <person name="Thomas B.C."/>
            <person name="Singh A."/>
            <person name="Wilkins M.J."/>
            <person name="Karaoz U."/>
            <person name="Brodie E.L."/>
            <person name="Williams K.H."/>
            <person name="Hubbard S.S."/>
            <person name="Banfield J.F."/>
        </authorList>
    </citation>
    <scope>NUCLEOTIDE SEQUENCE [LARGE SCALE GENOMIC DNA]</scope>
</reference>
<keyword evidence="1" id="KW-0812">Transmembrane</keyword>
<dbReference type="Proteomes" id="UP000178270">
    <property type="component" value="Unassembled WGS sequence"/>
</dbReference>
<name>A0A1F4U2G3_UNCKA</name>
<feature type="transmembrane region" description="Helical" evidence="1">
    <location>
        <begin position="70"/>
        <end position="89"/>
    </location>
</feature>
<organism evidence="2 3">
    <name type="scientific">candidate division WWE3 bacterium RBG_13_37_7</name>
    <dbReference type="NCBI Taxonomy" id="1802609"/>
    <lineage>
        <taxon>Bacteria</taxon>
        <taxon>Katanobacteria</taxon>
    </lineage>
</organism>
<comment type="caution">
    <text evidence="2">The sequence shown here is derived from an EMBL/GenBank/DDBJ whole genome shotgun (WGS) entry which is preliminary data.</text>
</comment>
<gene>
    <name evidence="2" type="ORF">A3K42_00685</name>
</gene>
<dbReference type="AlphaFoldDB" id="A0A1F4U2G3"/>
<protein>
    <submittedName>
        <fullName evidence="2">Uncharacterized protein</fullName>
    </submittedName>
</protein>
<dbReference type="EMBL" id="MEUS01000001">
    <property type="protein sequence ID" value="OGC39071.1"/>
    <property type="molecule type" value="Genomic_DNA"/>
</dbReference>
<keyword evidence="1" id="KW-0472">Membrane</keyword>
<evidence type="ECO:0000256" key="1">
    <source>
        <dbReference type="SAM" id="Phobius"/>
    </source>
</evidence>
<accession>A0A1F4U2G3</accession>
<feature type="transmembrane region" description="Helical" evidence="1">
    <location>
        <begin position="32"/>
        <end position="58"/>
    </location>
</feature>
<keyword evidence="1" id="KW-1133">Transmembrane helix</keyword>
<evidence type="ECO:0000313" key="2">
    <source>
        <dbReference type="EMBL" id="OGC39071.1"/>
    </source>
</evidence>
<proteinExistence type="predicted"/>